<comment type="caution">
    <text evidence="1">The sequence shown here is derived from an EMBL/GenBank/DDBJ whole genome shotgun (WGS) entry which is preliminary data.</text>
</comment>
<reference evidence="1 2" key="1">
    <citation type="submission" date="2011-02" db="EMBL/GenBank/DDBJ databases">
        <authorList>
            <person name="Weinstock G."/>
            <person name="Sodergren E."/>
            <person name="Clifton S."/>
            <person name="Fulton L."/>
            <person name="Fulton B."/>
            <person name="Courtney L."/>
            <person name="Fronick C."/>
            <person name="Harrison M."/>
            <person name="Strong C."/>
            <person name="Farmer C."/>
            <person name="Delahaunty K."/>
            <person name="Markovic C."/>
            <person name="Hall O."/>
            <person name="Minx P."/>
            <person name="Tomlinson C."/>
            <person name="Mitreva M."/>
            <person name="Hou S."/>
            <person name="Chen J."/>
            <person name="Wollam A."/>
            <person name="Pepin K.H."/>
            <person name="Johnson M."/>
            <person name="Bhonagiri V."/>
            <person name="Zhang X."/>
            <person name="Suruliraj S."/>
            <person name="Warren W."/>
            <person name="Chinwalla A."/>
            <person name="Mardis E.R."/>
            <person name="Wilson R.K."/>
        </authorList>
    </citation>
    <scope>NUCLEOTIDE SEQUENCE [LARGE SCALE GENOMIC DNA]</scope>
    <source>
        <strain evidence="1 2">YIT 12057</strain>
    </source>
</reference>
<dbReference type="HOGENOM" id="CLU_3164639_0_0_10"/>
<accession>F3PRR0</accession>
<sequence>MILPSEIYTIAKGETVIANILAQLNFIYPSLLFQLPPKQKESIDDCL</sequence>
<gene>
    <name evidence="1" type="ORF">HMPREF9446_01412</name>
</gene>
<dbReference type="Proteomes" id="UP000003416">
    <property type="component" value="Unassembled WGS sequence"/>
</dbReference>
<organism evidence="1 2">
    <name type="scientific">Bacteroides fluxus YIT 12057</name>
    <dbReference type="NCBI Taxonomy" id="763034"/>
    <lineage>
        <taxon>Bacteria</taxon>
        <taxon>Pseudomonadati</taxon>
        <taxon>Bacteroidota</taxon>
        <taxon>Bacteroidia</taxon>
        <taxon>Bacteroidales</taxon>
        <taxon>Bacteroidaceae</taxon>
        <taxon>Bacteroides</taxon>
    </lineage>
</organism>
<evidence type="ECO:0000313" key="2">
    <source>
        <dbReference type="Proteomes" id="UP000003416"/>
    </source>
</evidence>
<dbReference type="EMBL" id="AFBN01000025">
    <property type="protein sequence ID" value="EGF58111.1"/>
    <property type="molecule type" value="Genomic_DNA"/>
</dbReference>
<keyword evidence="2" id="KW-1185">Reference proteome</keyword>
<protein>
    <submittedName>
        <fullName evidence="1">Uncharacterized protein</fullName>
    </submittedName>
</protein>
<name>F3PRR0_9BACE</name>
<proteinExistence type="predicted"/>
<dbReference type="AlphaFoldDB" id="F3PRR0"/>
<evidence type="ECO:0000313" key="1">
    <source>
        <dbReference type="EMBL" id="EGF58111.1"/>
    </source>
</evidence>